<reference evidence="5 6" key="1">
    <citation type="submission" date="2019-01" db="EMBL/GenBank/DDBJ databases">
        <title>Filimonas sp. strain TTM-71.</title>
        <authorList>
            <person name="Chen W.-M."/>
        </authorList>
    </citation>
    <scope>NUCLEOTIDE SEQUENCE [LARGE SCALE GENOMIC DNA]</scope>
    <source>
        <strain evidence="5 6">TTM-71</strain>
    </source>
</reference>
<dbReference type="InterPro" id="IPR036237">
    <property type="entry name" value="Xyl_isomerase-like_sf"/>
</dbReference>
<evidence type="ECO:0000256" key="1">
    <source>
        <dbReference type="ARBA" id="ARBA00022723"/>
    </source>
</evidence>
<evidence type="ECO:0000313" key="5">
    <source>
        <dbReference type="EMBL" id="RXK83068.1"/>
    </source>
</evidence>
<gene>
    <name evidence="5" type="ORF">ESB13_13165</name>
</gene>
<keyword evidence="6" id="KW-1185">Reference proteome</keyword>
<evidence type="ECO:0000256" key="2">
    <source>
        <dbReference type="ARBA" id="ARBA00023211"/>
    </source>
</evidence>
<dbReference type="PANTHER" id="PTHR30268:SF0">
    <property type="entry name" value="L-RHAMNOSE ISOMERASE"/>
    <property type="match status" value="1"/>
</dbReference>
<dbReference type="Gene3D" id="3.20.20.150">
    <property type="entry name" value="Divalent-metal-dependent TIM barrel enzymes"/>
    <property type="match status" value="1"/>
</dbReference>
<keyword evidence="3 5" id="KW-0413">Isomerase</keyword>
<dbReference type="PANTHER" id="PTHR30268">
    <property type="entry name" value="L-RHAMNOSE ISOMERASE"/>
    <property type="match status" value="1"/>
</dbReference>
<dbReference type="Pfam" id="PF01261">
    <property type="entry name" value="AP_endonuc_2"/>
    <property type="match status" value="1"/>
</dbReference>
<keyword evidence="2" id="KW-0464">Manganese</keyword>
<evidence type="ECO:0000259" key="4">
    <source>
        <dbReference type="Pfam" id="PF01261"/>
    </source>
</evidence>
<name>A0A4Q1D403_9BACT</name>
<dbReference type="AlphaFoldDB" id="A0A4Q1D403"/>
<keyword evidence="1" id="KW-0479">Metal-binding</keyword>
<dbReference type="GO" id="GO:0016853">
    <property type="term" value="F:isomerase activity"/>
    <property type="evidence" value="ECO:0007669"/>
    <property type="project" value="UniProtKB-KW"/>
</dbReference>
<dbReference type="InterPro" id="IPR050337">
    <property type="entry name" value="L-rhamnose_isomerase"/>
</dbReference>
<comment type="caution">
    <text evidence="5">The sequence shown here is derived from an EMBL/GenBank/DDBJ whole genome shotgun (WGS) entry which is preliminary data.</text>
</comment>
<dbReference type="RefSeq" id="WP_129004009.1">
    <property type="nucleotide sequence ID" value="NZ_SDHZ01000002.1"/>
</dbReference>
<dbReference type="InterPro" id="IPR013022">
    <property type="entry name" value="Xyl_isomerase-like_TIM-brl"/>
</dbReference>
<dbReference type="Proteomes" id="UP000290545">
    <property type="component" value="Unassembled WGS sequence"/>
</dbReference>
<organism evidence="5 6">
    <name type="scientific">Filimonas effusa</name>
    <dbReference type="NCBI Taxonomy" id="2508721"/>
    <lineage>
        <taxon>Bacteria</taxon>
        <taxon>Pseudomonadati</taxon>
        <taxon>Bacteroidota</taxon>
        <taxon>Chitinophagia</taxon>
        <taxon>Chitinophagales</taxon>
        <taxon>Chitinophagaceae</taxon>
        <taxon>Filimonas</taxon>
    </lineage>
</organism>
<dbReference type="EMBL" id="SDHZ01000002">
    <property type="protein sequence ID" value="RXK83068.1"/>
    <property type="molecule type" value="Genomic_DNA"/>
</dbReference>
<sequence length="425" mass="47200">MLLEKNKIDTLNDSLYSGHRKRFDFIAAEVNNIDAVIKKLSDFQVAIPSWALGTGGTRFGRFPGRGGEPRSLEEKIEDVGLLHALNRSSGAISLHIPWDIPGNAKAIKELAAQHGLRFDAMNSNTFQDQKDQQHSYKFGSMQHVDKAVRKQAVEHNIEVIKYGKELGSESLTVWLADGSCFPGQLNFRGAFQHTLESLQEVYDALPDNWKLFVEYKAFEPNFYSTTVGDWGQSLLYANKLGPKAYTLVDLGHHLPNANIEQIVSLLLMEGKLAGFHFNDSKYGDDDLTVGSINPYQLFLIFKELVEGMDARNMNHASDLGWMIDASHNVKDPLEDLLQSVEAIMIAYAQALLVDESGLKAAQASNDVVKAQEILQQAYRTDVRPLVAEARLRAGGALDPLQLYRSLDVRGALVKERGENTVATGL</sequence>
<evidence type="ECO:0000313" key="6">
    <source>
        <dbReference type="Proteomes" id="UP000290545"/>
    </source>
</evidence>
<evidence type="ECO:0000256" key="3">
    <source>
        <dbReference type="ARBA" id="ARBA00023235"/>
    </source>
</evidence>
<dbReference type="OrthoDB" id="5174871at2"/>
<dbReference type="GO" id="GO:0046872">
    <property type="term" value="F:metal ion binding"/>
    <property type="evidence" value="ECO:0007669"/>
    <property type="project" value="UniProtKB-KW"/>
</dbReference>
<feature type="domain" description="Xylose isomerase-like TIM barrel" evidence="4">
    <location>
        <begin position="101"/>
        <end position="286"/>
    </location>
</feature>
<dbReference type="SUPFAM" id="SSF51658">
    <property type="entry name" value="Xylose isomerase-like"/>
    <property type="match status" value="1"/>
</dbReference>
<protein>
    <submittedName>
        <fullName evidence="5">Sugar isomerase</fullName>
    </submittedName>
</protein>
<proteinExistence type="predicted"/>
<accession>A0A4Q1D403</accession>